<dbReference type="STRING" id="762967.HMPREF9440_00926"/>
<dbReference type="AlphaFoldDB" id="H3KDW4"/>
<dbReference type="HOGENOM" id="CLU_2107741_0_0_4"/>
<evidence type="ECO:0000313" key="3">
    <source>
        <dbReference type="Proteomes" id="UP000004956"/>
    </source>
</evidence>
<dbReference type="InterPro" id="IPR016032">
    <property type="entry name" value="Sig_transdc_resp-reg_C-effctor"/>
</dbReference>
<keyword evidence="3" id="KW-1185">Reference proteome</keyword>
<dbReference type="InterPro" id="IPR036388">
    <property type="entry name" value="WH-like_DNA-bd_sf"/>
</dbReference>
<accession>H3KDW4</accession>
<protein>
    <submittedName>
        <fullName evidence="2">Transcriptional regulator, LuxR family</fullName>
    </submittedName>
</protein>
<dbReference type="GO" id="GO:0006355">
    <property type="term" value="P:regulation of DNA-templated transcription"/>
    <property type="evidence" value="ECO:0007669"/>
    <property type="project" value="InterPro"/>
</dbReference>
<gene>
    <name evidence="2" type="ORF">HMPREF9440_00926</name>
</gene>
<feature type="domain" description="HTH luxR-type" evidence="1">
    <location>
        <begin position="11"/>
        <end position="57"/>
    </location>
</feature>
<dbReference type="SUPFAM" id="SSF46894">
    <property type="entry name" value="C-terminal effector domain of the bipartite response regulators"/>
    <property type="match status" value="1"/>
</dbReference>
<dbReference type="Proteomes" id="UP000004956">
    <property type="component" value="Unassembled WGS sequence"/>
</dbReference>
<reference evidence="2 3" key="1">
    <citation type="submission" date="2011-11" db="EMBL/GenBank/DDBJ databases">
        <authorList>
            <person name="Weinstock G."/>
            <person name="Sodergren E."/>
            <person name="Clifton S."/>
            <person name="Fulton L."/>
            <person name="Fulton B."/>
            <person name="Courtney L."/>
            <person name="Fronick C."/>
            <person name="Harrison M."/>
            <person name="Strong C."/>
            <person name="Farmer C."/>
            <person name="Delahaunty K."/>
            <person name="Markovic C."/>
            <person name="Hall O."/>
            <person name="Minx P."/>
            <person name="Tomlinson C."/>
            <person name="Mitreva M."/>
            <person name="Hou S."/>
            <person name="Chen J."/>
            <person name="Wollam A."/>
            <person name="Pepin K.H."/>
            <person name="Johnson M."/>
            <person name="Bhonagiri V."/>
            <person name="Zhang X."/>
            <person name="Suruliraj S."/>
            <person name="Warren W."/>
            <person name="Chinwalla A."/>
            <person name="Mardis E.R."/>
            <person name="Wilson R.K."/>
        </authorList>
    </citation>
    <scope>NUCLEOTIDE SEQUENCE [LARGE SCALE GENOMIC DNA]</scope>
    <source>
        <strain evidence="2 3">YIT 11816</strain>
    </source>
</reference>
<dbReference type="Gene3D" id="1.10.10.10">
    <property type="entry name" value="Winged helix-like DNA-binding domain superfamily/Winged helix DNA-binding domain"/>
    <property type="match status" value="1"/>
</dbReference>
<dbReference type="InterPro" id="IPR000792">
    <property type="entry name" value="Tscrpt_reg_LuxR_C"/>
</dbReference>
<dbReference type="PRINTS" id="PR00038">
    <property type="entry name" value="HTHLUXR"/>
</dbReference>
<evidence type="ECO:0000313" key="2">
    <source>
        <dbReference type="EMBL" id="EHY31677.1"/>
    </source>
</evidence>
<dbReference type="GO" id="GO:0003677">
    <property type="term" value="F:DNA binding"/>
    <property type="evidence" value="ECO:0007669"/>
    <property type="project" value="InterPro"/>
</dbReference>
<proteinExistence type="predicted"/>
<comment type="caution">
    <text evidence="2">The sequence shown here is derived from an EMBL/GenBank/DDBJ whole genome shotgun (WGS) entry which is preliminary data.</text>
</comment>
<evidence type="ECO:0000259" key="1">
    <source>
        <dbReference type="SMART" id="SM00421"/>
    </source>
</evidence>
<dbReference type="InterPro" id="IPR009057">
    <property type="entry name" value="Homeodomain-like_sf"/>
</dbReference>
<dbReference type="SMART" id="SM00421">
    <property type="entry name" value="HTH_LUXR"/>
    <property type="match status" value="1"/>
</dbReference>
<dbReference type="SUPFAM" id="SSF46689">
    <property type="entry name" value="Homeodomain-like"/>
    <property type="match status" value="1"/>
</dbReference>
<sequence length="115" mass="12437">MLSSLEAERVLAEMSPREREVTGLLANGLSNAAIAERLGLSERTVQGRGRTVRFDEAFEAKIAELASGAPPEGVQAWTLRLLAEKAVEAGWVDSVSPMTIHRILKKRNLTLTPGA</sequence>
<name>H3KDW4_9BURK</name>
<dbReference type="EMBL" id="AFBQ01000126">
    <property type="protein sequence ID" value="EHY31677.1"/>
    <property type="molecule type" value="Genomic_DNA"/>
</dbReference>
<dbReference type="RefSeq" id="WP_008541679.1">
    <property type="nucleotide sequence ID" value="NZ_JH604933.1"/>
</dbReference>
<organism evidence="2 3">
    <name type="scientific">Sutterella parvirubra YIT 11816</name>
    <dbReference type="NCBI Taxonomy" id="762967"/>
    <lineage>
        <taxon>Bacteria</taxon>
        <taxon>Pseudomonadati</taxon>
        <taxon>Pseudomonadota</taxon>
        <taxon>Betaproteobacteria</taxon>
        <taxon>Burkholderiales</taxon>
        <taxon>Sutterellaceae</taxon>
        <taxon>Sutterella</taxon>
    </lineage>
</organism>
<dbReference type="CDD" id="cd06170">
    <property type="entry name" value="LuxR_C_like"/>
    <property type="match status" value="1"/>
</dbReference>
<dbReference type="PATRIC" id="fig|762967.3.peg.737"/>
<dbReference type="Pfam" id="PF00196">
    <property type="entry name" value="GerE"/>
    <property type="match status" value="1"/>
</dbReference>